<dbReference type="GO" id="GO:0034040">
    <property type="term" value="F:ATPase-coupled lipid transmembrane transporter activity"/>
    <property type="evidence" value="ECO:0007669"/>
    <property type="project" value="TreeGrafter"/>
</dbReference>
<protein>
    <recommendedName>
        <fullName evidence="12">ABC transporter ATP-binding protein</fullName>
    </recommendedName>
</protein>
<dbReference type="InterPro" id="IPR027417">
    <property type="entry name" value="P-loop_NTPase"/>
</dbReference>
<dbReference type="RefSeq" id="WP_158091259.1">
    <property type="nucleotide sequence ID" value="NZ_JFKA01000009.1"/>
</dbReference>
<comment type="caution">
    <text evidence="10">The sequence shown here is derived from an EMBL/GenBank/DDBJ whole genome shotgun (WGS) entry which is preliminary data.</text>
</comment>
<evidence type="ECO:0000259" key="8">
    <source>
        <dbReference type="PROSITE" id="PS50893"/>
    </source>
</evidence>
<dbReference type="InterPro" id="IPR003439">
    <property type="entry name" value="ABC_transporter-like_ATP-bd"/>
</dbReference>
<dbReference type="PROSITE" id="PS50929">
    <property type="entry name" value="ABC_TM1F"/>
    <property type="match status" value="1"/>
</dbReference>
<proteinExistence type="predicted"/>
<evidence type="ECO:0000256" key="6">
    <source>
        <dbReference type="ARBA" id="ARBA00023136"/>
    </source>
</evidence>
<name>A0A1Y2KXL1_9PROT</name>
<feature type="domain" description="ABC transporter" evidence="8">
    <location>
        <begin position="482"/>
        <end position="708"/>
    </location>
</feature>
<dbReference type="Gene3D" id="3.40.50.300">
    <property type="entry name" value="P-loop containing nucleotide triphosphate hydrolases"/>
    <property type="match status" value="1"/>
</dbReference>
<evidence type="ECO:0008006" key="12">
    <source>
        <dbReference type="Google" id="ProtNLM"/>
    </source>
</evidence>
<dbReference type="InterPro" id="IPR036640">
    <property type="entry name" value="ABC1_TM_sf"/>
</dbReference>
<evidence type="ECO:0000313" key="11">
    <source>
        <dbReference type="Proteomes" id="UP000193391"/>
    </source>
</evidence>
<dbReference type="OrthoDB" id="9806127at2"/>
<feature type="domain" description="ABC transmembrane type-1" evidence="9">
    <location>
        <begin position="172"/>
        <end position="435"/>
    </location>
</feature>
<dbReference type="SUPFAM" id="SSF90123">
    <property type="entry name" value="ABC transporter transmembrane region"/>
    <property type="match status" value="1"/>
</dbReference>
<reference evidence="10 11" key="1">
    <citation type="submission" date="2014-03" db="EMBL/GenBank/DDBJ databases">
        <title>The draft genome sequence of Thalassospira mesophila JCM 18969.</title>
        <authorList>
            <person name="Lai Q."/>
            <person name="Shao Z."/>
        </authorList>
    </citation>
    <scope>NUCLEOTIDE SEQUENCE [LARGE SCALE GENOMIC DNA]</scope>
    <source>
        <strain evidence="10 11">JCM 18969</strain>
    </source>
</reference>
<dbReference type="InterPro" id="IPR011527">
    <property type="entry name" value="ABC1_TM_dom"/>
</dbReference>
<dbReference type="InterPro" id="IPR039421">
    <property type="entry name" value="Type_1_exporter"/>
</dbReference>
<keyword evidence="2 7" id="KW-0812">Transmembrane</keyword>
<feature type="transmembrane region" description="Helical" evidence="7">
    <location>
        <begin position="390"/>
        <end position="414"/>
    </location>
</feature>
<organism evidence="10 11">
    <name type="scientific">Thalassospira mesophila</name>
    <dbReference type="NCBI Taxonomy" id="1293891"/>
    <lineage>
        <taxon>Bacteria</taxon>
        <taxon>Pseudomonadati</taxon>
        <taxon>Pseudomonadota</taxon>
        <taxon>Alphaproteobacteria</taxon>
        <taxon>Rhodospirillales</taxon>
        <taxon>Thalassospiraceae</taxon>
        <taxon>Thalassospira</taxon>
    </lineage>
</organism>
<dbReference type="Gene3D" id="1.20.1560.10">
    <property type="entry name" value="ABC transporter type 1, transmembrane domain"/>
    <property type="match status" value="1"/>
</dbReference>
<dbReference type="SUPFAM" id="SSF52540">
    <property type="entry name" value="P-loop containing nucleoside triphosphate hydrolases"/>
    <property type="match status" value="1"/>
</dbReference>
<dbReference type="GO" id="GO:0005886">
    <property type="term" value="C:plasma membrane"/>
    <property type="evidence" value="ECO:0007669"/>
    <property type="project" value="UniProtKB-SubCell"/>
</dbReference>
<evidence type="ECO:0000256" key="5">
    <source>
        <dbReference type="ARBA" id="ARBA00022989"/>
    </source>
</evidence>
<evidence type="ECO:0000313" key="10">
    <source>
        <dbReference type="EMBL" id="OSQ36711.1"/>
    </source>
</evidence>
<dbReference type="GO" id="GO:0005524">
    <property type="term" value="F:ATP binding"/>
    <property type="evidence" value="ECO:0007669"/>
    <property type="project" value="UniProtKB-KW"/>
</dbReference>
<evidence type="ECO:0000256" key="2">
    <source>
        <dbReference type="ARBA" id="ARBA00022692"/>
    </source>
</evidence>
<keyword evidence="5 7" id="KW-1133">Transmembrane helix</keyword>
<evidence type="ECO:0000256" key="4">
    <source>
        <dbReference type="ARBA" id="ARBA00022840"/>
    </source>
</evidence>
<keyword evidence="4" id="KW-0067">ATP-binding</keyword>
<dbReference type="Proteomes" id="UP000193391">
    <property type="component" value="Unassembled WGS sequence"/>
</dbReference>
<keyword evidence="3" id="KW-0547">Nucleotide-binding</keyword>
<sequence length="710" mass="76865">MAVSMMPPGLTPSVDSAGNLLNNLRFDGVRKLFYLAGASITPIDMASLRPASTVIGLDDLSEISLFLSMTPKIQKRQLEDLLLHENLFAFETKAGDLHIFIPGPDGEISCLSAETGLEHAMPDLSTRGRALILQEGSAPGKGETQAVSARFNWLRTALSGSKNSVFQLASITFFASMLALALPIFTLVVYAQVLPTQSFDTLWYLAGGLVIAAVAEFVLRTLRSHILSNAAAFLDLKVSVARNLRLLQIPMSLARRFNSRDASAIIKDHERLSNIITGPIGTAILEIPIFVAYSAVLGLLAGWLALIPMIILAVGSIIILRVLSYADERTKASLRRAEEYGIICDELSRRLFVIKRDGGAARFHHRFTNASARLAEAEMQRQKTFSYARIATNAMTSLIVTISLAFGAVMVMNAALTPGALIAVVAVVWRMMAPVPSVLEAALRRDEIKKLIEDATFTTTTQGEPSRGNALGGQGAGIDGRVSFSSVLFNYQSGQAPALRNVSFEIKPGELVVITGASGAGKSTVLDLIAGLNAPPLGTVTIDGVFPAQIPQSVLLQSIAYLSRDVNMLPVTIREFVAMGREYLSDDEILAACEQHNVHDDITRLVAGYETRVCDLPQDGSLLRRISLMRVFMSGSRLLLIDEPDASSATARATFLAAIRRVRDNSTVIIVTHEPDYITIADRIFIMNQGTIVRDCTPRDIALQKEAISS</sequence>
<dbReference type="InterPro" id="IPR003593">
    <property type="entry name" value="AAA+_ATPase"/>
</dbReference>
<dbReference type="Pfam" id="PF00664">
    <property type="entry name" value="ABC_membrane"/>
    <property type="match status" value="1"/>
</dbReference>
<evidence type="ECO:0000256" key="7">
    <source>
        <dbReference type="SAM" id="Phobius"/>
    </source>
</evidence>
<keyword evidence="11" id="KW-1185">Reference proteome</keyword>
<evidence type="ECO:0000256" key="3">
    <source>
        <dbReference type="ARBA" id="ARBA00022741"/>
    </source>
</evidence>
<dbReference type="GO" id="GO:0016887">
    <property type="term" value="F:ATP hydrolysis activity"/>
    <property type="evidence" value="ECO:0007669"/>
    <property type="project" value="InterPro"/>
</dbReference>
<dbReference type="PROSITE" id="PS50893">
    <property type="entry name" value="ABC_TRANSPORTER_2"/>
    <property type="match status" value="1"/>
</dbReference>
<feature type="transmembrane region" description="Helical" evidence="7">
    <location>
        <begin position="202"/>
        <end position="219"/>
    </location>
</feature>
<keyword evidence="6 7" id="KW-0472">Membrane</keyword>
<feature type="transmembrane region" description="Helical" evidence="7">
    <location>
        <begin position="275"/>
        <end position="296"/>
    </location>
</feature>
<dbReference type="AlphaFoldDB" id="A0A1Y2KXL1"/>
<evidence type="ECO:0000256" key="1">
    <source>
        <dbReference type="ARBA" id="ARBA00004651"/>
    </source>
</evidence>
<dbReference type="SMART" id="SM00382">
    <property type="entry name" value="AAA"/>
    <property type="match status" value="1"/>
</dbReference>
<evidence type="ECO:0000259" key="9">
    <source>
        <dbReference type="PROSITE" id="PS50929"/>
    </source>
</evidence>
<dbReference type="STRING" id="1293891.TMES_16625"/>
<dbReference type="Pfam" id="PF00005">
    <property type="entry name" value="ABC_tran"/>
    <property type="match status" value="1"/>
</dbReference>
<dbReference type="GO" id="GO:0140359">
    <property type="term" value="F:ABC-type transporter activity"/>
    <property type="evidence" value="ECO:0007669"/>
    <property type="project" value="InterPro"/>
</dbReference>
<dbReference type="EMBL" id="JFKA01000009">
    <property type="protein sequence ID" value="OSQ36711.1"/>
    <property type="molecule type" value="Genomic_DNA"/>
</dbReference>
<accession>A0A1Y2KXL1</accession>
<gene>
    <name evidence="10" type="ORF">TMES_16625</name>
</gene>
<feature type="transmembrane region" description="Helical" evidence="7">
    <location>
        <begin position="302"/>
        <end position="326"/>
    </location>
</feature>
<feature type="transmembrane region" description="Helical" evidence="7">
    <location>
        <begin position="165"/>
        <end position="190"/>
    </location>
</feature>
<dbReference type="PANTHER" id="PTHR24221:SF654">
    <property type="entry name" value="ATP-BINDING CASSETTE SUB-FAMILY B MEMBER 6"/>
    <property type="match status" value="1"/>
</dbReference>
<comment type="subcellular location">
    <subcellularLocation>
        <location evidence="1">Cell membrane</location>
        <topology evidence="1">Multi-pass membrane protein</topology>
    </subcellularLocation>
</comment>
<dbReference type="PANTHER" id="PTHR24221">
    <property type="entry name" value="ATP-BINDING CASSETTE SUB-FAMILY B"/>
    <property type="match status" value="1"/>
</dbReference>